<dbReference type="GO" id="GO:0005886">
    <property type="term" value="C:plasma membrane"/>
    <property type="evidence" value="ECO:0007669"/>
    <property type="project" value="TreeGrafter"/>
</dbReference>
<dbReference type="Proteomes" id="UP000038045">
    <property type="component" value="Unplaced"/>
</dbReference>
<evidence type="ECO:0000256" key="4">
    <source>
        <dbReference type="RuleBase" id="RU361235"/>
    </source>
</evidence>
<evidence type="ECO:0000256" key="1">
    <source>
        <dbReference type="ARBA" id="ARBA00005964"/>
    </source>
</evidence>
<dbReference type="AlphaFoldDB" id="A0A0N4ZEC8"/>
<dbReference type="GO" id="GO:0019695">
    <property type="term" value="P:choline metabolic process"/>
    <property type="evidence" value="ECO:0007669"/>
    <property type="project" value="TreeGrafter"/>
</dbReference>
<feature type="domain" description="Carboxylesterase type B" evidence="5">
    <location>
        <begin position="7"/>
        <end position="207"/>
    </location>
</feature>
<protein>
    <recommendedName>
        <fullName evidence="4">Carboxylic ester hydrolase</fullName>
        <ecNumber evidence="4">3.1.1.-</ecNumber>
    </recommendedName>
</protein>
<dbReference type="GO" id="GO:0006581">
    <property type="term" value="P:acetylcholine catabolic process"/>
    <property type="evidence" value="ECO:0007669"/>
    <property type="project" value="TreeGrafter"/>
</dbReference>
<reference evidence="7" key="1">
    <citation type="submission" date="2017-02" db="UniProtKB">
        <authorList>
            <consortium name="WormBaseParasite"/>
        </authorList>
    </citation>
    <scope>IDENTIFICATION</scope>
</reference>
<evidence type="ECO:0000256" key="3">
    <source>
        <dbReference type="ARBA" id="ARBA00022801"/>
    </source>
</evidence>
<keyword evidence="3 4" id="KW-0378">Hydrolase</keyword>
<dbReference type="InterPro" id="IPR019826">
    <property type="entry name" value="Carboxylesterase_B_AS"/>
</dbReference>
<dbReference type="STRING" id="131310.A0A0N4ZEC8"/>
<dbReference type="Gene3D" id="3.40.50.1820">
    <property type="entry name" value="alpha/beta hydrolase"/>
    <property type="match status" value="1"/>
</dbReference>
<dbReference type="PROSITE" id="PS00122">
    <property type="entry name" value="CARBOXYLESTERASE_B_1"/>
    <property type="match status" value="1"/>
</dbReference>
<dbReference type="InterPro" id="IPR002018">
    <property type="entry name" value="CarbesteraseB"/>
</dbReference>
<accession>A0A0N4ZEC8</accession>
<evidence type="ECO:0000313" key="6">
    <source>
        <dbReference type="Proteomes" id="UP000038045"/>
    </source>
</evidence>
<dbReference type="EC" id="3.1.1.-" evidence="4"/>
<dbReference type="GO" id="GO:0005615">
    <property type="term" value="C:extracellular space"/>
    <property type="evidence" value="ECO:0007669"/>
    <property type="project" value="TreeGrafter"/>
</dbReference>
<keyword evidence="2" id="KW-0719">Serine esterase</keyword>
<dbReference type="GO" id="GO:0003990">
    <property type="term" value="F:acetylcholinesterase activity"/>
    <property type="evidence" value="ECO:0007669"/>
    <property type="project" value="TreeGrafter"/>
</dbReference>
<comment type="similarity">
    <text evidence="1 4">Belongs to the type-B carboxylesterase/lipase family.</text>
</comment>
<name>A0A0N4ZEC8_PARTI</name>
<keyword evidence="6" id="KW-1185">Reference proteome</keyword>
<dbReference type="InterPro" id="IPR029058">
    <property type="entry name" value="AB_hydrolase_fold"/>
</dbReference>
<evidence type="ECO:0000259" key="5">
    <source>
        <dbReference type="Pfam" id="PF00135"/>
    </source>
</evidence>
<dbReference type="Pfam" id="PF00135">
    <property type="entry name" value="COesterase"/>
    <property type="match status" value="1"/>
</dbReference>
<proteinExistence type="inferred from homology"/>
<evidence type="ECO:0000256" key="2">
    <source>
        <dbReference type="ARBA" id="ARBA00022487"/>
    </source>
</evidence>
<sequence length="207" mass="23029">KLWTLGKNITEFLGVPFAYPQSKERRFLPPIPLNESFLDKYKTNSTLFVNESYQAFTPANTCPQYIYRTNFTGNDFLLPNNTIDEDCLQLNIWVPDKRFLTSPDMPVIVFIYGGSFATGSASLDPYNGSVLAATQRAIVVNLNYRVGPLGFAYFGEDTEAKGNLGLLDQQEGLKWIHQNIHHFGGDNKSITLFGHSAGAASVTAHLL</sequence>
<dbReference type="SUPFAM" id="SSF53474">
    <property type="entry name" value="alpha/beta-Hydrolases"/>
    <property type="match status" value="1"/>
</dbReference>
<evidence type="ECO:0000313" key="7">
    <source>
        <dbReference type="WBParaSite" id="PTRK_0000600500.1"/>
    </source>
</evidence>
<dbReference type="InterPro" id="IPR050654">
    <property type="entry name" value="AChE-related_enzymes"/>
</dbReference>
<dbReference type="WBParaSite" id="PTRK_0000600500.1">
    <property type="protein sequence ID" value="PTRK_0000600500.1"/>
    <property type="gene ID" value="PTRK_0000600500"/>
</dbReference>
<dbReference type="PANTHER" id="PTHR43918:SF15">
    <property type="entry name" value="CARBOXYLIC ESTER HYDROLASE"/>
    <property type="match status" value="1"/>
</dbReference>
<dbReference type="PANTHER" id="PTHR43918">
    <property type="entry name" value="ACETYLCHOLINESTERASE"/>
    <property type="match status" value="1"/>
</dbReference>
<organism evidence="6 7">
    <name type="scientific">Parastrongyloides trichosuri</name>
    <name type="common">Possum-specific nematode worm</name>
    <dbReference type="NCBI Taxonomy" id="131310"/>
    <lineage>
        <taxon>Eukaryota</taxon>
        <taxon>Metazoa</taxon>
        <taxon>Ecdysozoa</taxon>
        <taxon>Nematoda</taxon>
        <taxon>Chromadorea</taxon>
        <taxon>Rhabditida</taxon>
        <taxon>Tylenchina</taxon>
        <taxon>Panagrolaimomorpha</taxon>
        <taxon>Strongyloidoidea</taxon>
        <taxon>Strongyloididae</taxon>
        <taxon>Parastrongyloides</taxon>
    </lineage>
</organism>